<dbReference type="InterPro" id="IPR039177">
    <property type="entry name" value="SMG9"/>
</dbReference>
<organism evidence="4 5">
    <name type="scientific">Diversispora epigaea</name>
    <dbReference type="NCBI Taxonomy" id="1348612"/>
    <lineage>
        <taxon>Eukaryota</taxon>
        <taxon>Fungi</taxon>
        <taxon>Fungi incertae sedis</taxon>
        <taxon>Mucoromycota</taxon>
        <taxon>Glomeromycotina</taxon>
        <taxon>Glomeromycetes</taxon>
        <taxon>Diversisporales</taxon>
        <taxon>Diversisporaceae</taxon>
        <taxon>Diversispora</taxon>
    </lineage>
</organism>
<keyword evidence="5" id="KW-1185">Reference proteome</keyword>
<accession>A0A397HV79</accession>
<dbReference type="SUPFAM" id="SSF52540">
    <property type="entry name" value="P-loop containing nucleoside triphosphate hydrolases"/>
    <property type="match status" value="1"/>
</dbReference>
<evidence type="ECO:0000313" key="5">
    <source>
        <dbReference type="Proteomes" id="UP000266861"/>
    </source>
</evidence>
<dbReference type="GO" id="GO:0000184">
    <property type="term" value="P:nuclear-transcribed mRNA catabolic process, nonsense-mediated decay"/>
    <property type="evidence" value="ECO:0007669"/>
    <property type="project" value="UniProtKB-KW"/>
</dbReference>
<dbReference type="OrthoDB" id="79514at2759"/>
<evidence type="ECO:0008006" key="6">
    <source>
        <dbReference type="Google" id="ProtNLM"/>
    </source>
</evidence>
<feature type="region of interest" description="Disordered" evidence="3">
    <location>
        <begin position="1"/>
        <end position="133"/>
    </location>
</feature>
<feature type="compositionally biased region" description="Polar residues" evidence="3">
    <location>
        <begin position="109"/>
        <end position="133"/>
    </location>
</feature>
<dbReference type="Proteomes" id="UP000266861">
    <property type="component" value="Unassembled WGS sequence"/>
</dbReference>
<name>A0A397HV79_9GLOM</name>
<feature type="compositionally biased region" description="Basic and acidic residues" evidence="3">
    <location>
        <begin position="9"/>
        <end position="25"/>
    </location>
</feature>
<evidence type="ECO:0000256" key="2">
    <source>
        <dbReference type="ARBA" id="ARBA00023161"/>
    </source>
</evidence>
<dbReference type="PANTHER" id="PTHR14270:SF0">
    <property type="entry name" value="NONSENSE-MEDIATED MRNA DECAY FACTOR SMG9"/>
    <property type="match status" value="1"/>
</dbReference>
<dbReference type="EMBL" id="PQFF01000291">
    <property type="protein sequence ID" value="RHZ65104.1"/>
    <property type="molecule type" value="Genomic_DNA"/>
</dbReference>
<sequence length="482" mass="54398">MAKISNGSRDFEDRNEEERGMRINREVSNSIHSKIGRGGREIRSRGEGSNGARRREKKTKDSSSGHLTTPYPDHLPKSFYQTPVILERRPQPITPTTPTTPTTSQQSSNENSKPITDQKVVNSETSTDRVSSLNASRVDMKQPTVSGNLRVKSLEKPFVKIINEKGVFNQESVLKILSDLPGHFVIGVCGPQGVGKSTVISTLCQDPQNAFTTQSIDTLNFASHETIGIDIHVTPERIILLDAQPLFSLSILEHAIRNDYIPDNMSPELWLESQSLQVVIFLYSVCNVVITVTESVDYSMWNFLKKAEMLKYRIPEFPTIPSLMTADSGVEYYPDIVLVCNKSAPTDFTTSKFKTLNNLLSKFFKDSNLKIFGSISMSKSFSMFKHESDLPSPNLFLLPYENQPLRLKQESAGLNYLNAPDTFFVMADSLRNQIFQLPKRAGKKGQVSEKEWFKSSMKIWDLVRKSEFLSEYGKLSQKVKEM</sequence>
<dbReference type="AlphaFoldDB" id="A0A397HV79"/>
<dbReference type="PANTHER" id="PTHR14270">
    <property type="entry name" value="NONSENSE-MEDIATED MRNA DECAY FACTOR SMG9"/>
    <property type="match status" value="1"/>
</dbReference>
<protein>
    <recommendedName>
        <fullName evidence="6">Protein SMG9</fullName>
    </recommendedName>
</protein>
<comment type="similarity">
    <text evidence="1">Belongs to the SMG9 family.</text>
</comment>
<evidence type="ECO:0000313" key="4">
    <source>
        <dbReference type="EMBL" id="RHZ65104.1"/>
    </source>
</evidence>
<proteinExistence type="inferred from homology"/>
<evidence type="ECO:0000256" key="3">
    <source>
        <dbReference type="SAM" id="MobiDB-lite"/>
    </source>
</evidence>
<keyword evidence="2" id="KW-0866">Nonsense-mediated mRNA decay</keyword>
<comment type="caution">
    <text evidence="4">The sequence shown here is derived from an EMBL/GenBank/DDBJ whole genome shotgun (WGS) entry which is preliminary data.</text>
</comment>
<reference evidence="4 5" key="1">
    <citation type="submission" date="2018-08" db="EMBL/GenBank/DDBJ databases">
        <title>Genome and evolution of the arbuscular mycorrhizal fungus Diversispora epigaea (formerly Glomus versiforme) and its bacterial endosymbionts.</title>
        <authorList>
            <person name="Sun X."/>
            <person name="Fei Z."/>
            <person name="Harrison M."/>
        </authorList>
    </citation>
    <scope>NUCLEOTIDE SEQUENCE [LARGE SCALE GENOMIC DNA]</scope>
    <source>
        <strain evidence="4 5">IT104</strain>
    </source>
</reference>
<evidence type="ECO:0000256" key="1">
    <source>
        <dbReference type="ARBA" id="ARBA00007712"/>
    </source>
</evidence>
<feature type="compositionally biased region" description="Low complexity" evidence="3">
    <location>
        <begin position="94"/>
        <end position="108"/>
    </location>
</feature>
<gene>
    <name evidence="4" type="ORF">Glove_319g15</name>
</gene>
<dbReference type="STRING" id="1348612.A0A397HV79"/>
<dbReference type="InterPro" id="IPR027417">
    <property type="entry name" value="P-loop_NTPase"/>
</dbReference>
<dbReference type="Gene3D" id="3.40.50.300">
    <property type="entry name" value="P-loop containing nucleotide triphosphate hydrolases"/>
    <property type="match status" value="1"/>
</dbReference>